<dbReference type="InterPro" id="IPR024079">
    <property type="entry name" value="MetalloPept_cat_dom_sf"/>
</dbReference>
<dbReference type="PROSITE" id="PS50215">
    <property type="entry name" value="ADAM_MEPRO"/>
    <property type="match status" value="1"/>
</dbReference>
<reference evidence="2 3" key="1">
    <citation type="submission" date="2023-12" db="EMBL/GenBank/DDBJ databases">
        <title>Blastococcus brunescens sp. nov., an actonobacterium isolated from sandstone collected in sahara desert.</title>
        <authorList>
            <person name="Gtari M."/>
            <person name="Ghodhbane F."/>
        </authorList>
    </citation>
    <scope>NUCLEOTIDE SEQUENCE [LARGE SCALE GENOMIC DNA]</scope>
    <source>
        <strain evidence="2 3">BMG 8361</strain>
    </source>
</reference>
<accession>A0ABZ1B0T7</accession>
<dbReference type="Pfam" id="PF13583">
    <property type="entry name" value="Reprolysin_4"/>
    <property type="match status" value="1"/>
</dbReference>
<protein>
    <recommendedName>
        <fullName evidence="1">Peptidase M12B domain-containing protein</fullName>
    </recommendedName>
</protein>
<proteinExistence type="predicted"/>
<evidence type="ECO:0000259" key="1">
    <source>
        <dbReference type="PROSITE" id="PS50215"/>
    </source>
</evidence>
<feature type="domain" description="Peptidase M12B" evidence="1">
    <location>
        <begin position="73"/>
        <end position="186"/>
    </location>
</feature>
<keyword evidence="3" id="KW-1185">Reference proteome</keyword>
<evidence type="ECO:0000313" key="2">
    <source>
        <dbReference type="EMBL" id="WRL62944.1"/>
    </source>
</evidence>
<sequence length="835" mass="85908">MAPAGTVTNRVTVVRVVPAVNAAADTTTPADVAAVVNGSVATFWGEQTDGVVGVEATAWPTDVALSAGCDDPFGMWREAAATVNPVPAPADPLDSYSGTGNHLLLYLANAPVNFSDCSAGLGTIGNGIGSGGLLYTESAVVSIIAHELGHNFGLGHSSSRTCTGTGYAGTCADSQYADLYDVMGFSWGPVGTLNVAQASRLGSLSHASFAIGSPVETVTLAPVSQRSGTRAIRIDAGPGVYWLEYRPAAARDGWLGTSENTYGLEAGVLLRRASSGRDTSLLMDGTPAGGDLDVALPVGVPVEIAGGSLTPGVFTVTVTSMSPAGAQVRVSGLPARPGSSLVRTRENAEVYLLSTTGKHLVADLPTLSALSRLGAVSFVSQRYLDQWATQQRMGRLVASPSGDMFFLDAGMKLQFPSCGQVADYGGSCDAPVALEQSQIDAFHTGPMMTSLYRTTTGKAFFVQGGVKREAVDDAALVAAGMPTVGVTLLEAGVAHVPYGVPVTRPGVALRNRSTGGMTLSVGSDFVSVAEPVRVVSALRGLPVRLLDDVSLRQLPRVGVPGAIVREAGGSGVFLLTEAGKWHLTDPAMLPAAPPEMPASVLGYFPDAGTFSGAGFVKGSASGTVYVLREGKRRSVSSWPDLVALNGGDPAPSFLTIDQRVADLLPAGPAQLGPGALVFSPRSPTVFFVNGRSELIPVGSFSTTLELGATRLVQVGDVDVAAYTVRNSGIGTAIDCGGTRYLGLGGKLYRVGTDAAAHYTLYDTAVDPAACAALPKAAIDLTRFLRAADGTIFYMENGLKRPIGSMATFTALGGTSTNTIQISSFALSQLPTGPRR</sequence>
<dbReference type="InterPro" id="IPR001590">
    <property type="entry name" value="Peptidase_M12B"/>
</dbReference>
<organism evidence="2 3">
    <name type="scientific">Blastococcus brunescens</name>
    <dbReference type="NCBI Taxonomy" id="1564165"/>
    <lineage>
        <taxon>Bacteria</taxon>
        <taxon>Bacillati</taxon>
        <taxon>Actinomycetota</taxon>
        <taxon>Actinomycetes</taxon>
        <taxon>Geodermatophilales</taxon>
        <taxon>Geodermatophilaceae</taxon>
        <taxon>Blastococcus</taxon>
    </lineage>
</organism>
<dbReference type="RefSeq" id="WP_324274293.1">
    <property type="nucleotide sequence ID" value="NZ_CP141261.1"/>
</dbReference>
<dbReference type="Gene3D" id="3.40.390.10">
    <property type="entry name" value="Collagenase (Catalytic Domain)"/>
    <property type="match status" value="1"/>
</dbReference>
<dbReference type="EMBL" id="CP141261">
    <property type="protein sequence ID" value="WRL62944.1"/>
    <property type="molecule type" value="Genomic_DNA"/>
</dbReference>
<evidence type="ECO:0000313" key="3">
    <source>
        <dbReference type="Proteomes" id="UP001324287"/>
    </source>
</evidence>
<dbReference type="SUPFAM" id="SSF55486">
    <property type="entry name" value="Metalloproteases ('zincins'), catalytic domain"/>
    <property type="match status" value="1"/>
</dbReference>
<gene>
    <name evidence="2" type="ORF">U6N30_24255</name>
</gene>
<dbReference type="Proteomes" id="UP001324287">
    <property type="component" value="Chromosome"/>
</dbReference>
<name>A0ABZ1B0T7_9ACTN</name>